<dbReference type="EMBL" id="CM026424">
    <property type="protein sequence ID" value="KAG0580511.1"/>
    <property type="molecule type" value="Genomic_DNA"/>
</dbReference>
<evidence type="ECO:0000256" key="1">
    <source>
        <dbReference type="SAM" id="MobiDB-lite"/>
    </source>
</evidence>
<evidence type="ECO:0000313" key="2">
    <source>
        <dbReference type="EMBL" id="KAG0580511.1"/>
    </source>
</evidence>
<dbReference type="Gene3D" id="2.60.40.10">
    <property type="entry name" value="Immunoglobulins"/>
    <property type="match status" value="2"/>
</dbReference>
<accession>A0A8T0ICE6</accession>
<feature type="compositionally biased region" description="Basic and acidic residues" evidence="1">
    <location>
        <begin position="1477"/>
        <end position="1489"/>
    </location>
</feature>
<feature type="region of interest" description="Disordered" evidence="1">
    <location>
        <begin position="2621"/>
        <end position="2703"/>
    </location>
</feature>
<dbReference type="Proteomes" id="UP000822688">
    <property type="component" value="Chromosome 4"/>
</dbReference>
<feature type="region of interest" description="Disordered" evidence="1">
    <location>
        <begin position="733"/>
        <end position="756"/>
    </location>
</feature>
<feature type="compositionally biased region" description="Low complexity" evidence="1">
    <location>
        <begin position="3637"/>
        <end position="3650"/>
    </location>
</feature>
<dbReference type="PANTHER" id="PTHR39211">
    <property type="entry name" value="CHROMOSOME 7, WHOLE GENOME SHOTGUN SEQUENCE"/>
    <property type="match status" value="1"/>
</dbReference>
<gene>
    <name evidence="2" type="ORF">KC19_4G178800</name>
</gene>
<keyword evidence="3" id="KW-1185">Reference proteome</keyword>
<feature type="compositionally biased region" description="Polar residues" evidence="1">
    <location>
        <begin position="2655"/>
        <end position="2682"/>
    </location>
</feature>
<feature type="region of interest" description="Disordered" evidence="1">
    <location>
        <begin position="1330"/>
        <end position="1382"/>
    </location>
</feature>
<comment type="caution">
    <text evidence="2">The sequence shown here is derived from an EMBL/GenBank/DDBJ whole genome shotgun (WGS) entry which is preliminary data.</text>
</comment>
<protein>
    <submittedName>
        <fullName evidence="2">Uncharacterized protein</fullName>
    </submittedName>
</protein>
<feature type="compositionally biased region" description="Low complexity" evidence="1">
    <location>
        <begin position="1347"/>
        <end position="1364"/>
    </location>
</feature>
<sequence length="3720" mass="409942">MATGVSTSEGDLEALFTTDIVNNVVKLKNVILNEFHVLRKFSFISLCNETLCVKLESDLGSQIGFQIDNENFDHENVAEQTVATFLADDFNQLFNTVNLVTEVILQPRQVQQVILTFRPSEPLNGSSEEKDEKDINEISGQNASRVPLKRLSANVTEIFQVNGKLSFSASVIGDSVETRHGEATRINHQNITVQFNSSVCRSVLKTDVSEIVFEDCVPGGVFVKDFSVWNLSEIPGSFELNVKCGPSEKPVLELTDYDTGLPISRGDIKSFSHRRIRVTYKPKDVGDFTYIVHLQNNFDERNSKSVPFRCIVNPEQRQEGLLVTGVREDGVLDFGDCYSGNGTCQLLTLRNVTQEALVVNLSSDHASGDKVTFYRQTELDLLSATSKARLKDVVSPVEDDVVSLEGAHKETLVLDKLESPTGPSVIVNKKSKVDLITLGKGEEKNLLVWFFPAGASDELKAARLQRRNFRLSLKCAEKKGYSKQRFSKIIQCKAQICTSIVKLSTLELNFGDCNVGSTKASSVQIHNLSDLPALITPYVTSTILSIKSQAERVSIPARQTHSLDIDLVPLKINHKYRKQIRVDNLLNKENNQVLEVRAKIMDRHHVLFHSVYYKLQTPSASNFLIFDSAVVNNPCVKILTVENITDKELILDFNTNMPDELGIYTLQDNSSSEYGDLGVGDVCSLSSEASEEEIHENRKRAYAASLNKEKILETLEESQPRLSKAIVDSAPFPLQQGHSKTAPIRTPLSSSEKKGRMRMSLDLSTSPLSTSLSGLQSLETGSLAISAITDDSTNEVVADVKSFEDTDQNVKPGTLKRVQSDAMLNAAEEASKVLGSSRRGSDDDYLEEVLTRLGCATALDCSFMDEDAVKKFIDNHIRDRELTMHALEDVPHTLLPLGKLELLPGESRNLYVILVLNGQSHSDLQGRLQKLEAKVTIQMIEYDKERQEHLEPGFLEPIVDDDLLTREIPVEINVCRAVLSLAQKNISFGKLLTNEHRAKTLVLNNVSDVPLLYKIKKTGSIASGDLHIIDGRSGVLQPHSSQEVNFVFQPSLSGSFHETLIVSNVYDPNNDQVVNLKATISRAETFWLKSSSIDFGAVISGQWSSSQSFVFSNTSKQSRTFMLREVDCGGEEKGSPAPGPATDNLHSTCALSALIKLRFVLEPKRHTVESHVRPEQEAIEALERKALAYERKGKADKVAKIRKEIEELKVKENGNGKNDKHEQVVAGEAVDLVSETKGMQNPLNFGSVDVSATVEKEKDLTSKNSDGFISFTLKPSESQVVLVSCYAWMPESTPLGEQVKGAFLAYESKNQDVVKRVEFEATVCSDNTYHDDHALSSMKQSNRTGEDSPSSIPSLSPTITPDSSVPTSPIGGQTPQMLSGHQASRKLSASSLFASIEPVDLNFDGGISALAATSCKLPLDPEHPQTVMRMSNSEVPFPVSVGKAVNVGTSDVLAGGSLSSPKALFKVDLLQPGKLESVSKEDQRTHEAKQTSLAAQNKTSVDKELAGEVVLEDHAGGDIMEANYLLRSLCSYDIWISFVLDWPGARDLQLWVRDLGVDHISNIRTGIAESALPLLRAESGSWSGPASPGQPIQLQWQQLESQALEKDSPEKPKLMTSACLKGGMGQWITLRMLDEGSQRHVSPVRKDANTLTVESSALVNNGISGQGFGMGTLAMQAQPNGAPIQLLLRAKQLERYLKVTPTDIVFPESDLSTVLMEEITISNKSRFEVDFETKVLGGSKMLDKSLEMLRSGKTGTLAALPSAEEGRSFSLVEPVVSVTPAFGRIEGHGSLTAKVVCQPVKSGKQAYTIHFRSSHCTSESRVNVTMAPRKVHRLRLPDVPSGCVLDMGYCFINASEGAKVVPLRLENLFAKPLSLAFRSNLTKQVYISLNPTGDSRTDEMQLQGAQSETVYLCLRPGGDVSAYKSGCCREVIGGMRISVKSKDTPSNSTDSQEDFQDEMMVKFRAMVGQSLLQVSTSLVDLGRLEEVGGFISGCFVVSNPSNQMPLDFTLSAGRASLSVVRGRLIGKEATASRGSQEKSEIAIEYCLPVTEYGLIEDRVVVQNLSCPGQNAEVLLRVYVDRGSLKSHIQPPVRRFPYLSPEMGSVLLNENLPSNDSHKLPLLSSTDFYGENGSLPSNQPGIGTSTKDLEKTLDFEELSPRRTYSLPATNLELEDFQDRPIFDAGRIVGPLQDNHYLDMGIVYISLDFGDIEVENGNLSESGGKVSAEYSISDVCSFQSSLLLTNSSDEALTLQPVSTLPLRVFEENHSVCQRSDKSLAMADMRSGQTICSATSGITTESTKEVPGSAFAWNPCGNKFSILPGSETRLLVACDGIQPFSSVDVSHMGKGQLCAFEGLLAFCKSNVTEDAEDLKSEVTVLQEQWDFSQFLELLTVKGSMCVSYGEVETKEINLGKVGDANGWQDLEFDIEVHNSSDAEMVFQIIDAPDIFSFSYQGLELLAGASGFTVCHLPARGTDSIQVILHTSKLEQRKEARTWSWKLCLVNCNNRKNIMEVSVVAEMTVRNLRFVGLTESTLVLPPLTVPVQPKALPCSRRFSVENLSTGPIGVALELHQVEDTESLVMLEVTSKASNSSITELTLQPGETVELQVGARLVSDFIPHGLRGDDAERHSSGFTISPRSALESDDKSFTTSSFTNVEQQGSSEKSWVAVSNSDPSSFNASRPANEKNNTDATGFREDPTFSNEENLSDTTTMVCLGHLYLYSSPLPDCIDIFGTLIQGPMIGVSPSTLQCQAKLSERDTVNHADDVGNGIDATHVNSSAKVEYDITSMRLESWEGWHDKSNFSQKIVVQNYLAFDQLQLKAWAQQTLSDDFGTQLRFLEVHPVEAMVPPGGSIDIIVRFLSWSGEMYEAFLRQVSEGLGTAEYLTAAVFIQDVEERDNRQRVDVRITPPIFLQNSLSQAAGPDLETQNCSSSNACESVSKDLVKNVNPSKQRLPVLGLRGCTAVNGSPVCYEFNLGQQNISSGGHRHWTLTLVGDEERPISYRLCTISDGDASWLSISSSAGVVEALQQNTVKLSFSTKAMGVYSTYLVVENFDNPADLKTVHLSMEVVALKNARPEAPLVPFFYVLVQGDRTEGAAIDMAEIYYNFWYRNRSFVIVNEASVAMEFLLSSTLDHNDSTELNFSLENTSLKRFSSVTVDAKSSIRLWIHFCIAPPKEEPLMEDTFDELSATIFVNCRLVKDYQRCIPFHARCRYPQIGISSTDVVFSTRRHGSGYTFTDVTSDVGVCSTANGGSSNTDAPVNSPFIENEVLLGSTGIQHLGNVPSELPLETSATDNETPVESEVLYDVLRSSQQSNPALRVHRDDDLVLTPTFQILTLRNLYLHRKLEYVVKNDSLFFKVDVPGLQEISSAVSPGLHLDVHTLSTKMHEKAGHDIVVRPNLDTLRENWKMVMKQKYIEEHLTIYNRSNPHEKYTVSLRLTAGHLRNFFAASGPKKSYTFERLELAITSFLSTFYSLMNRLLMGLHEKSSMGSRLDLQMSAHRKDFSGPKSGNSKETGLASGNLVKQGSWSMQNQDAFQEFEKCLEAFSMRGEGSQQHDFLFFDLQYLTDELVFYSLKERWSKGGATLELSTVKLAKLLYCALYRCQIFQLCLESCQSFTALATQVLAEDSIDGALDMTRTSSGQTSASTGSKNEGQKHPLGKLVPIPPLHCFKFIENWTGQLRHFLSFFPDTRDDISSLRDLNQQLQEILVSCRIALDQYS</sequence>
<feature type="compositionally biased region" description="Basic and acidic residues" evidence="1">
    <location>
        <begin position="2621"/>
        <end position="2630"/>
    </location>
</feature>
<proteinExistence type="predicted"/>
<feature type="region of interest" description="Disordered" evidence="1">
    <location>
        <begin position="3637"/>
        <end position="3660"/>
    </location>
</feature>
<name>A0A8T0ICE6_CERPU</name>
<feature type="region of interest" description="Disordered" evidence="1">
    <location>
        <begin position="1476"/>
        <end position="1497"/>
    </location>
</feature>
<reference evidence="2" key="1">
    <citation type="submission" date="2020-06" db="EMBL/GenBank/DDBJ databases">
        <title>WGS assembly of Ceratodon purpureus strain R40.</title>
        <authorList>
            <person name="Carey S.B."/>
            <person name="Jenkins J."/>
            <person name="Shu S."/>
            <person name="Lovell J.T."/>
            <person name="Sreedasyam A."/>
            <person name="Maumus F."/>
            <person name="Tiley G.P."/>
            <person name="Fernandez-Pozo N."/>
            <person name="Barry K."/>
            <person name="Chen C."/>
            <person name="Wang M."/>
            <person name="Lipzen A."/>
            <person name="Daum C."/>
            <person name="Saski C.A."/>
            <person name="Payton A.C."/>
            <person name="Mcbreen J.C."/>
            <person name="Conrad R.E."/>
            <person name="Kollar L.M."/>
            <person name="Olsson S."/>
            <person name="Huttunen S."/>
            <person name="Landis J.B."/>
            <person name="Wickett N.J."/>
            <person name="Johnson M.G."/>
            <person name="Rensing S.A."/>
            <person name="Grimwood J."/>
            <person name="Schmutz J."/>
            <person name="Mcdaniel S.F."/>
        </authorList>
    </citation>
    <scope>NUCLEOTIDE SEQUENCE</scope>
    <source>
        <strain evidence="2">R40</strain>
    </source>
</reference>
<feature type="compositionally biased region" description="Basic and acidic residues" evidence="1">
    <location>
        <begin position="2683"/>
        <end position="2698"/>
    </location>
</feature>
<dbReference type="PANTHER" id="PTHR39211:SF1">
    <property type="entry name" value="ABNORMAL SPINDLE-LIKE MICROCEPHALY-ASSOCIATED PROTEIN ASH DOMAIN-CONTAINING PROTEIN"/>
    <property type="match status" value="1"/>
</dbReference>
<dbReference type="InterPro" id="IPR013783">
    <property type="entry name" value="Ig-like_fold"/>
</dbReference>
<evidence type="ECO:0000313" key="3">
    <source>
        <dbReference type="Proteomes" id="UP000822688"/>
    </source>
</evidence>
<organism evidence="2 3">
    <name type="scientific">Ceratodon purpureus</name>
    <name type="common">Fire moss</name>
    <name type="synonym">Dicranum purpureum</name>
    <dbReference type="NCBI Taxonomy" id="3225"/>
    <lineage>
        <taxon>Eukaryota</taxon>
        <taxon>Viridiplantae</taxon>
        <taxon>Streptophyta</taxon>
        <taxon>Embryophyta</taxon>
        <taxon>Bryophyta</taxon>
        <taxon>Bryophytina</taxon>
        <taxon>Bryopsida</taxon>
        <taxon>Dicranidae</taxon>
        <taxon>Pseudoditrichales</taxon>
        <taxon>Ditrichaceae</taxon>
        <taxon>Ceratodon</taxon>
    </lineage>
</organism>
<feature type="compositionally biased region" description="Polar residues" evidence="1">
    <location>
        <begin position="1365"/>
        <end position="1382"/>
    </location>
</feature>